<keyword evidence="2 6" id="KW-0540">Nuclease</keyword>
<dbReference type="HOGENOM" id="CLU_119496_3_0_11"/>
<evidence type="ECO:0000256" key="3">
    <source>
        <dbReference type="ARBA" id="ARBA00022723"/>
    </source>
</evidence>
<evidence type="ECO:0000313" key="8">
    <source>
        <dbReference type="EMBL" id="ASU77706.1"/>
    </source>
</evidence>
<evidence type="ECO:0000256" key="6">
    <source>
        <dbReference type="HAMAP-Rule" id="MF_00265"/>
    </source>
</evidence>
<dbReference type="GO" id="GO:0004540">
    <property type="term" value="F:RNA nuclease activity"/>
    <property type="evidence" value="ECO:0007669"/>
    <property type="project" value="InterPro"/>
</dbReference>
<organism evidence="8 11">
    <name type="scientific">Actinopolyspora erythraea</name>
    <dbReference type="NCBI Taxonomy" id="414996"/>
    <lineage>
        <taxon>Bacteria</taxon>
        <taxon>Bacillati</taxon>
        <taxon>Actinomycetota</taxon>
        <taxon>Actinomycetes</taxon>
        <taxon>Actinopolysporales</taxon>
        <taxon>Actinopolysporaceae</taxon>
        <taxon>Actinopolyspora</taxon>
    </lineage>
</organism>
<keyword evidence="4 6" id="KW-0378">Hydrolase</keyword>
<dbReference type="HAMAP" id="MF_00265">
    <property type="entry name" value="VapC_Nob1"/>
    <property type="match status" value="1"/>
</dbReference>
<dbReference type="OrthoDB" id="5186703at2"/>
<feature type="binding site" evidence="6">
    <location>
        <position position="107"/>
    </location>
    <ligand>
        <name>Mg(2+)</name>
        <dbReference type="ChEBI" id="CHEBI:18420"/>
    </ligand>
</feature>
<keyword evidence="10" id="KW-1185">Reference proteome</keyword>
<sequence>MVTLLYADTSSLIRAYLADEVEHAEFRELLLEGELPVVTSELTRVEFASAVSAAQRGNRVEVSSYVIDRFDWDCGEEGAITLLRLNSALLLPRARELVIGHAIPTLDAIHLAAALEQAAPLAAGDDLVMVTRDTRQAAVAAEKGLSVR</sequence>
<comment type="cofactor">
    <cofactor evidence="6">
        <name>Mg(2+)</name>
        <dbReference type="ChEBI" id="CHEBI:18420"/>
    </cofactor>
</comment>
<feature type="domain" description="PIN" evidence="7">
    <location>
        <begin position="6"/>
        <end position="140"/>
    </location>
</feature>
<evidence type="ECO:0000256" key="4">
    <source>
        <dbReference type="ARBA" id="ARBA00022801"/>
    </source>
</evidence>
<dbReference type="InterPro" id="IPR022907">
    <property type="entry name" value="VapC_family"/>
</dbReference>
<dbReference type="GO" id="GO:0000287">
    <property type="term" value="F:magnesium ion binding"/>
    <property type="evidence" value="ECO:0007669"/>
    <property type="project" value="UniProtKB-UniRule"/>
</dbReference>
<dbReference type="AlphaFoldDB" id="A0A099D454"/>
<keyword evidence="3 6" id="KW-0479">Metal-binding</keyword>
<dbReference type="Proteomes" id="UP000029737">
    <property type="component" value="Unassembled WGS sequence"/>
</dbReference>
<evidence type="ECO:0000259" key="7">
    <source>
        <dbReference type="Pfam" id="PF01850"/>
    </source>
</evidence>
<dbReference type="EC" id="3.1.-.-" evidence="6"/>
<evidence type="ECO:0000256" key="2">
    <source>
        <dbReference type="ARBA" id="ARBA00022722"/>
    </source>
</evidence>
<evidence type="ECO:0000256" key="1">
    <source>
        <dbReference type="ARBA" id="ARBA00022649"/>
    </source>
</evidence>
<dbReference type="GO" id="GO:0016787">
    <property type="term" value="F:hydrolase activity"/>
    <property type="evidence" value="ECO:0007669"/>
    <property type="project" value="UniProtKB-KW"/>
</dbReference>
<name>A0A099D454_9ACTN</name>
<keyword evidence="1 6" id="KW-1277">Toxin-antitoxin system</keyword>
<keyword evidence="6" id="KW-0800">Toxin</keyword>
<proteinExistence type="inferred from homology"/>
<evidence type="ECO:0000313" key="11">
    <source>
        <dbReference type="Proteomes" id="UP000215043"/>
    </source>
</evidence>
<evidence type="ECO:0000313" key="10">
    <source>
        <dbReference type="Proteomes" id="UP000029737"/>
    </source>
</evidence>
<comment type="similarity">
    <text evidence="6">Belongs to the PINc/VapC protein family.</text>
</comment>
<dbReference type="InterPro" id="IPR002716">
    <property type="entry name" value="PIN_dom"/>
</dbReference>
<keyword evidence="5 6" id="KW-0460">Magnesium</keyword>
<reference evidence="9 10" key="1">
    <citation type="journal article" date="2014" name="PLoS ONE">
        <title>Identification and Characterization of a New Erythromycin Biosynthetic Gene Cluster in Actinopolyspora erythraea YIM90600, a Novel Erythronolide-Producing Halophilic Actinomycete Isolated from Salt Field.</title>
        <authorList>
            <person name="Chen D."/>
            <person name="Feng J."/>
            <person name="Huang L."/>
            <person name="Zhang Q."/>
            <person name="Wu J."/>
            <person name="Zhu X."/>
            <person name="Duan Y."/>
            <person name="Xu Z."/>
        </authorList>
    </citation>
    <scope>NUCLEOTIDE SEQUENCE [LARGE SCALE GENOMIC DNA]</scope>
    <source>
        <strain evidence="9 10">YIM90600</strain>
    </source>
</reference>
<dbReference type="Gene3D" id="3.40.50.1010">
    <property type="entry name" value="5'-nuclease"/>
    <property type="match status" value="1"/>
</dbReference>
<dbReference type="Pfam" id="PF01850">
    <property type="entry name" value="PIN"/>
    <property type="match status" value="1"/>
</dbReference>
<dbReference type="Proteomes" id="UP000215043">
    <property type="component" value="Chromosome"/>
</dbReference>
<dbReference type="eggNOG" id="COG1848">
    <property type="taxonomic scope" value="Bacteria"/>
</dbReference>
<dbReference type="EMBL" id="CP022752">
    <property type="protein sequence ID" value="ASU77706.1"/>
    <property type="molecule type" value="Genomic_DNA"/>
</dbReference>
<comment type="function">
    <text evidence="6">Toxic component of a toxin-antitoxin (TA) system. An RNase.</text>
</comment>
<dbReference type="SUPFAM" id="SSF88723">
    <property type="entry name" value="PIN domain-like"/>
    <property type="match status" value="1"/>
</dbReference>
<dbReference type="KEGG" id="aey:CDG81_04575"/>
<evidence type="ECO:0000313" key="9">
    <source>
        <dbReference type="EMBL" id="KGI80100.1"/>
    </source>
</evidence>
<protein>
    <recommendedName>
        <fullName evidence="6">Ribonuclease VapC</fullName>
        <shortName evidence="6">RNase VapC</shortName>
        <ecNumber evidence="6">3.1.-.-</ecNumber>
    </recommendedName>
    <alternativeName>
        <fullName evidence="6">Toxin VapC</fullName>
    </alternativeName>
</protein>
<gene>
    <name evidence="6" type="primary">vapC</name>
    <name evidence="8" type="ORF">CDG81_04575</name>
    <name evidence="9" type="ORF">IL38_19555</name>
</gene>
<dbReference type="GO" id="GO:0090729">
    <property type="term" value="F:toxin activity"/>
    <property type="evidence" value="ECO:0007669"/>
    <property type="project" value="UniProtKB-KW"/>
</dbReference>
<dbReference type="InterPro" id="IPR029060">
    <property type="entry name" value="PIN-like_dom_sf"/>
</dbReference>
<feature type="binding site" evidence="6">
    <location>
        <position position="8"/>
    </location>
    <ligand>
        <name>Mg(2+)</name>
        <dbReference type="ChEBI" id="CHEBI:18420"/>
    </ligand>
</feature>
<dbReference type="CDD" id="cd09874">
    <property type="entry name" value="PIN_MT3492-like"/>
    <property type="match status" value="1"/>
</dbReference>
<reference evidence="8 11" key="2">
    <citation type="submission" date="2017-08" db="EMBL/GenBank/DDBJ databases">
        <title>The complete genome sequence of moderately halophilic actinomycete Actinopolyspora erythraea YIM 90600, the producer of novel erythromycin, novel actinopolysporins A-C and tubercidin.</title>
        <authorList>
            <person name="Yin M."/>
            <person name="Tang S."/>
        </authorList>
    </citation>
    <scope>NUCLEOTIDE SEQUENCE [LARGE SCALE GENOMIC DNA]</scope>
    <source>
        <strain evidence="8 11">YIM 90600</strain>
    </source>
</reference>
<accession>A0A099D454</accession>
<dbReference type="EMBL" id="JPMV01000036">
    <property type="protein sequence ID" value="KGI80100.1"/>
    <property type="molecule type" value="Genomic_DNA"/>
</dbReference>
<evidence type="ECO:0000256" key="5">
    <source>
        <dbReference type="ARBA" id="ARBA00022842"/>
    </source>
</evidence>